<dbReference type="Gene3D" id="3.50.50.60">
    <property type="entry name" value="FAD/NAD(P)-binding domain"/>
    <property type="match status" value="1"/>
</dbReference>
<dbReference type="Gene3D" id="3.30.9.10">
    <property type="entry name" value="D-Amino Acid Oxidase, subunit A, domain 2"/>
    <property type="match status" value="1"/>
</dbReference>
<protein>
    <submittedName>
        <fullName evidence="3">FAD-dependent monooxygenase</fullName>
    </submittedName>
</protein>
<dbReference type="Pfam" id="PF01494">
    <property type="entry name" value="FAD_binding_3"/>
    <property type="match status" value="1"/>
</dbReference>
<dbReference type="SUPFAM" id="SSF51905">
    <property type="entry name" value="FAD/NAD(P)-binding domain"/>
    <property type="match status" value="1"/>
</dbReference>
<sequence length="361" mass="39954">MTNILISGSSIAGATLAYWLRHHGFSTTVVERTAGLRPGGQAIDVRGAALTVAERMGVLDEMRGLRTTWRGMSMLDGDGNEVMRDTEGTYSGGRFDSGDVELLKEDLTRIVHDRARDGVEYLFDDTVTSIGQDGEVTFENSPPRRFDLVIGADGLHSTVRRLAFGDESDFIHHLGMHLCIFTMDNILDLENWQIWLRDGDAGLGLFPVRDNTQLKVNLGFHKERLDYDYRDLDQQRRLVAEHCGGLRWEAPRLLEAMWKAPDFYFDSMAQIRMPSWSKGRVALVGDAGYCASPLSGQGTSLAMVGAYVLAEELGRSLEGAFDRYESRMRPFAEANQALALENPGGPASDESVAKAKNAITL</sequence>
<dbReference type="PANTHER" id="PTHR46865">
    <property type="entry name" value="OXIDOREDUCTASE-RELATED"/>
    <property type="match status" value="1"/>
</dbReference>
<keyword evidence="3" id="KW-0560">Oxidoreductase</keyword>
<keyword evidence="3" id="KW-0503">Monooxygenase</keyword>
<evidence type="ECO:0000256" key="1">
    <source>
        <dbReference type="SAM" id="MobiDB-lite"/>
    </source>
</evidence>
<evidence type="ECO:0000313" key="3">
    <source>
        <dbReference type="EMBL" id="GAA2690005.1"/>
    </source>
</evidence>
<dbReference type="GO" id="GO:0004497">
    <property type="term" value="F:monooxygenase activity"/>
    <property type="evidence" value="ECO:0007669"/>
    <property type="project" value="UniProtKB-KW"/>
</dbReference>
<dbReference type="PRINTS" id="PR00420">
    <property type="entry name" value="RNGMNOXGNASE"/>
</dbReference>
<dbReference type="PANTHER" id="PTHR46865:SF2">
    <property type="entry name" value="MONOOXYGENASE"/>
    <property type="match status" value="1"/>
</dbReference>
<keyword evidence="4" id="KW-1185">Reference proteome</keyword>
<dbReference type="InterPro" id="IPR036188">
    <property type="entry name" value="FAD/NAD-bd_sf"/>
</dbReference>
<dbReference type="Proteomes" id="UP001501666">
    <property type="component" value="Unassembled WGS sequence"/>
</dbReference>
<evidence type="ECO:0000259" key="2">
    <source>
        <dbReference type="Pfam" id="PF01494"/>
    </source>
</evidence>
<dbReference type="EMBL" id="BAAATE010000031">
    <property type="protein sequence ID" value="GAA2690005.1"/>
    <property type="molecule type" value="Genomic_DNA"/>
</dbReference>
<organism evidence="3 4">
    <name type="scientific">Nonomuraea recticatena</name>
    <dbReference type="NCBI Taxonomy" id="46178"/>
    <lineage>
        <taxon>Bacteria</taxon>
        <taxon>Bacillati</taxon>
        <taxon>Actinomycetota</taxon>
        <taxon>Actinomycetes</taxon>
        <taxon>Streptosporangiales</taxon>
        <taxon>Streptosporangiaceae</taxon>
        <taxon>Nonomuraea</taxon>
    </lineage>
</organism>
<feature type="region of interest" description="Disordered" evidence="1">
    <location>
        <begin position="342"/>
        <end position="361"/>
    </location>
</feature>
<reference evidence="3 4" key="1">
    <citation type="journal article" date="2019" name="Int. J. Syst. Evol. Microbiol.">
        <title>The Global Catalogue of Microorganisms (GCM) 10K type strain sequencing project: providing services to taxonomists for standard genome sequencing and annotation.</title>
        <authorList>
            <consortium name="The Broad Institute Genomics Platform"/>
            <consortium name="The Broad Institute Genome Sequencing Center for Infectious Disease"/>
            <person name="Wu L."/>
            <person name="Ma J."/>
        </authorList>
    </citation>
    <scope>NUCLEOTIDE SEQUENCE [LARGE SCALE GENOMIC DNA]</scope>
    <source>
        <strain evidence="3 4">JCM 6835</strain>
    </source>
</reference>
<dbReference type="InterPro" id="IPR002938">
    <property type="entry name" value="FAD-bd"/>
</dbReference>
<proteinExistence type="predicted"/>
<name>A0ABN3T187_9ACTN</name>
<dbReference type="RefSeq" id="WP_346153964.1">
    <property type="nucleotide sequence ID" value="NZ_BAAATE010000031.1"/>
</dbReference>
<gene>
    <name evidence="3" type="ORF">GCM10010412_079390</name>
</gene>
<feature type="domain" description="FAD-binding" evidence="2">
    <location>
        <begin position="2"/>
        <end position="335"/>
    </location>
</feature>
<evidence type="ECO:0000313" key="4">
    <source>
        <dbReference type="Proteomes" id="UP001501666"/>
    </source>
</evidence>
<comment type="caution">
    <text evidence="3">The sequence shown here is derived from an EMBL/GenBank/DDBJ whole genome shotgun (WGS) entry which is preliminary data.</text>
</comment>
<dbReference type="InterPro" id="IPR051704">
    <property type="entry name" value="FAD_aromatic-hydroxylase"/>
</dbReference>
<accession>A0ABN3T187</accession>